<comment type="function">
    <text evidence="6">Specifically methylates the ribose of guanosine 2251 in 23S rRNA.</text>
</comment>
<evidence type="ECO:0000313" key="9">
    <source>
        <dbReference type="Proteomes" id="UP000005341"/>
    </source>
</evidence>
<dbReference type="PANTHER" id="PTHR46429">
    <property type="entry name" value="23S RRNA (GUANOSINE-2'-O-)-METHYLTRANSFERASE RLMB"/>
    <property type="match status" value="1"/>
</dbReference>
<keyword evidence="1 6" id="KW-0963">Cytoplasm</keyword>
<comment type="caution">
    <text evidence="8">The sequence shown here is derived from an EMBL/GenBank/DDBJ whole genome shotgun (WGS) entry which is preliminary data.</text>
</comment>
<dbReference type="NCBIfam" id="TIGR00186">
    <property type="entry name" value="rRNA_methyl_3"/>
    <property type="match status" value="1"/>
</dbReference>
<dbReference type="GO" id="GO:0070039">
    <property type="term" value="F:rRNA (guanosine-2'-O-)-methyltransferase activity"/>
    <property type="evidence" value="ECO:0007669"/>
    <property type="project" value="UniProtKB-UniRule"/>
</dbReference>
<keyword evidence="4 6" id="KW-0808">Transferase</keyword>
<dbReference type="Gene3D" id="3.30.1330.30">
    <property type="match status" value="1"/>
</dbReference>
<dbReference type="EC" id="2.1.1.185" evidence="6"/>
<accession>A0A828PPT1</accession>
<dbReference type="AlphaFoldDB" id="A0A828PPT1"/>
<keyword evidence="5 6" id="KW-0949">S-adenosyl-L-methionine</keyword>
<proteinExistence type="inferred from homology"/>
<keyword evidence="2 6" id="KW-0698">rRNA processing</keyword>
<protein>
    <recommendedName>
        <fullName evidence="6">23S rRNA (guanosine-2'-O-)-methyltransferase RlmB</fullName>
        <ecNumber evidence="6">2.1.1.185</ecNumber>
    </recommendedName>
    <alternativeName>
        <fullName evidence="6">23S rRNA (guanosine2251 2'-O)-methyltransferase</fullName>
    </alternativeName>
    <alternativeName>
        <fullName evidence="6">23S rRNA Gm2251 2'-O-methyltransferase</fullName>
    </alternativeName>
</protein>
<dbReference type="InterPro" id="IPR001537">
    <property type="entry name" value="SpoU_MeTrfase"/>
</dbReference>
<dbReference type="SUPFAM" id="SSF75217">
    <property type="entry name" value="alpha/beta knot"/>
    <property type="match status" value="1"/>
</dbReference>
<dbReference type="InterPro" id="IPR024915">
    <property type="entry name" value="23S_rRNA_MeTrfase_RlmB"/>
</dbReference>
<dbReference type="SMART" id="SM00967">
    <property type="entry name" value="SpoU_sub_bind"/>
    <property type="match status" value="1"/>
</dbReference>
<comment type="similarity">
    <text evidence="6">Belongs to the class IV-like SAM-binding methyltransferase superfamily. RNA methyltransferase TrmH family. RlmB subfamily.</text>
</comment>
<gene>
    <name evidence="6" type="primary">rlmB</name>
    <name evidence="8" type="ORF">appser6_870</name>
</gene>
<evidence type="ECO:0000259" key="7">
    <source>
        <dbReference type="SMART" id="SM00967"/>
    </source>
</evidence>
<evidence type="ECO:0000256" key="1">
    <source>
        <dbReference type="ARBA" id="ARBA00022490"/>
    </source>
</evidence>
<name>A0A828PPT1_ACTPL</name>
<dbReference type="SUPFAM" id="SSF55315">
    <property type="entry name" value="L30e-like"/>
    <property type="match status" value="1"/>
</dbReference>
<dbReference type="NCBIfam" id="NF008386">
    <property type="entry name" value="PRK11181.1"/>
    <property type="match status" value="1"/>
</dbReference>
<evidence type="ECO:0000256" key="3">
    <source>
        <dbReference type="ARBA" id="ARBA00022603"/>
    </source>
</evidence>
<reference evidence="8 9" key="1">
    <citation type="journal article" date="2010" name="J. Bacteriol.">
        <title>Comparative genomic characterization of Actinobacillus pleuropneumoniae.</title>
        <authorList>
            <person name="Xu Z."/>
            <person name="Chen X."/>
            <person name="Li L."/>
            <person name="Li T."/>
            <person name="Wang S."/>
            <person name="Chen H."/>
            <person name="Zhou R."/>
        </authorList>
    </citation>
    <scope>NUCLEOTIDE SEQUENCE [LARGE SCALE GENOMIC DNA]</scope>
    <source>
        <strain evidence="8 9">Femo</strain>
    </source>
</reference>
<feature type="binding site" evidence="6">
    <location>
        <position position="229"/>
    </location>
    <ligand>
        <name>S-adenosyl-L-methionine</name>
        <dbReference type="ChEBI" id="CHEBI:59789"/>
    </ligand>
</feature>
<dbReference type="Pfam" id="PF08032">
    <property type="entry name" value="SpoU_sub_bind"/>
    <property type="match status" value="1"/>
</dbReference>
<dbReference type="FunFam" id="3.40.1280.10:FF:000005">
    <property type="entry name" value="23S rRNA (guanosine-2'-O-)-methyltransferase RlmB"/>
    <property type="match status" value="1"/>
</dbReference>
<dbReference type="GO" id="GO:0005829">
    <property type="term" value="C:cytosol"/>
    <property type="evidence" value="ECO:0007669"/>
    <property type="project" value="TreeGrafter"/>
</dbReference>
<sequence length="259" mass="28120">MLSVFFIYKGIKMSEQIYGIHAVKAFLDNAPERLIEVLVLKGREDKRLTPLLNELQRLGISVQQVNRQTLDNKAQGEVHQGIIAKVVPQKELNEHDLDAILAQKQNPFLLILDGVTDPHNLGACLRTADAAGVDAVIVPKDKSAQLTSTARKVACGAAETVPLIRVTNLARTMRELQEQHNIWIVGTAGEATSGIYQAKLTGAIALVMGAEGDGMRRLTREHCDQLISIPMAGSVSSLNVSVATGVCLFEIVRQKLAAQ</sequence>
<evidence type="ECO:0000256" key="4">
    <source>
        <dbReference type="ARBA" id="ARBA00022679"/>
    </source>
</evidence>
<dbReference type="InterPro" id="IPR029028">
    <property type="entry name" value="Alpha/beta_knot_MTases"/>
</dbReference>
<dbReference type="EMBL" id="ADOG01000001">
    <property type="protein sequence ID" value="EFM93033.1"/>
    <property type="molecule type" value="Genomic_DNA"/>
</dbReference>
<evidence type="ECO:0000256" key="2">
    <source>
        <dbReference type="ARBA" id="ARBA00022552"/>
    </source>
</evidence>
<dbReference type="InterPro" id="IPR029026">
    <property type="entry name" value="tRNA_m1G_MTases_N"/>
</dbReference>
<dbReference type="HAMAP" id="MF_01887">
    <property type="entry name" value="23SrRNA_methyltr_B"/>
    <property type="match status" value="1"/>
</dbReference>
<dbReference type="GO" id="GO:0003723">
    <property type="term" value="F:RNA binding"/>
    <property type="evidence" value="ECO:0007669"/>
    <property type="project" value="InterPro"/>
</dbReference>
<dbReference type="PANTHER" id="PTHR46429:SF1">
    <property type="entry name" value="23S RRNA (GUANOSINE-2'-O-)-METHYLTRANSFERASE RLMB"/>
    <property type="match status" value="1"/>
</dbReference>
<feature type="binding site" evidence="6">
    <location>
        <position position="209"/>
    </location>
    <ligand>
        <name>S-adenosyl-L-methionine</name>
        <dbReference type="ChEBI" id="CHEBI:59789"/>
    </ligand>
</feature>
<dbReference type="InterPro" id="IPR004441">
    <property type="entry name" value="rRNA_MeTrfase_TrmH"/>
</dbReference>
<evidence type="ECO:0000256" key="6">
    <source>
        <dbReference type="HAMAP-Rule" id="MF_01887"/>
    </source>
</evidence>
<comment type="catalytic activity">
    <reaction evidence="6">
        <text>guanosine(2251) in 23S rRNA + S-adenosyl-L-methionine = 2'-O-methylguanosine(2251) in 23S rRNA + S-adenosyl-L-homocysteine + H(+)</text>
        <dbReference type="Rhea" id="RHEA:24140"/>
        <dbReference type="Rhea" id="RHEA-COMP:10239"/>
        <dbReference type="Rhea" id="RHEA-COMP:10241"/>
        <dbReference type="ChEBI" id="CHEBI:15378"/>
        <dbReference type="ChEBI" id="CHEBI:57856"/>
        <dbReference type="ChEBI" id="CHEBI:59789"/>
        <dbReference type="ChEBI" id="CHEBI:74269"/>
        <dbReference type="ChEBI" id="CHEBI:74445"/>
        <dbReference type="EC" id="2.1.1.185"/>
    </reaction>
</comment>
<dbReference type="Pfam" id="PF00588">
    <property type="entry name" value="SpoU_methylase"/>
    <property type="match status" value="1"/>
</dbReference>
<dbReference type="Gene3D" id="3.40.1280.10">
    <property type="match status" value="1"/>
</dbReference>
<dbReference type="CDD" id="cd18103">
    <property type="entry name" value="SpoU-like_RlmB"/>
    <property type="match status" value="1"/>
</dbReference>
<comment type="subcellular location">
    <subcellularLocation>
        <location evidence="6">Cytoplasm</location>
    </subcellularLocation>
</comment>
<feature type="binding site" evidence="6">
    <location>
        <position position="238"/>
    </location>
    <ligand>
        <name>S-adenosyl-L-methionine</name>
        <dbReference type="ChEBI" id="CHEBI:59789"/>
    </ligand>
</feature>
<feature type="domain" description="RNA 2-O ribose methyltransferase substrate binding" evidence="7">
    <location>
        <begin position="16"/>
        <end position="92"/>
    </location>
</feature>
<keyword evidence="3 6" id="KW-0489">Methyltransferase</keyword>
<dbReference type="InterPro" id="IPR029064">
    <property type="entry name" value="Ribosomal_eL30-like_sf"/>
</dbReference>
<evidence type="ECO:0000313" key="8">
    <source>
        <dbReference type="EMBL" id="EFM93033.1"/>
    </source>
</evidence>
<evidence type="ECO:0000256" key="5">
    <source>
        <dbReference type="ARBA" id="ARBA00022691"/>
    </source>
</evidence>
<dbReference type="Proteomes" id="UP000005341">
    <property type="component" value="Unassembled WGS sequence"/>
</dbReference>
<dbReference type="InterPro" id="IPR013123">
    <property type="entry name" value="SpoU_subst-bd"/>
</dbReference>
<organism evidence="8 9">
    <name type="scientific">Actinobacillus pleuropneumoniae serovar 6 str. Femo</name>
    <dbReference type="NCBI Taxonomy" id="754256"/>
    <lineage>
        <taxon>Bacteria</taxon>
        <taxon>Pseudomonadati</taxon>
        <taxon>Pseudomonadota</taxon>
        <taxon>Gammaproteobacteria</taxon>
        <taxon>Pasteurellales</taxon>
        <taxon>Pasteurellaceae</taxon>
        <taxon>Actinobacillus</taxon>
    </lineage>
</organism>